<dbReference type="Gene3D" id="1.10.10.60">
    <property type="entry name" value="Homeodomain-like"/>
    <property type="match status" value="2"/>
</dbReference>
<reference evidence="5 6" key="1">
    <citation type="submission" date="2018-08" db="EMBL/GenBank/DDBJ databases">
        <title>Lysobacter sp. zong2l5, whole genome shotgun sequence.</title>
        <authorList>
            <person name="Zhang X."/>
            <person name="Feng G."/>
            <person name="Zhu H."/>
        </authorList>
    </citation>
    <scope>NUCLEOTIDE SEQUENCE [LARGE SCALE GENOMIC DNA]</scope>
    <source>
        <strain evidence="6">zong2l5</strain>
    </source>
</reference>
<dbReference type="SUPFAM" id="SSF46689">
    <property type="entry name" value="Homeodomain-like"/>
    <property type="match status" value="2"/>
</dbReference>
<dbReference type="InterPro" id="IPR050204">
    <property type="entry name" value="AraC_XylS_family_regulators"/>
</dbReference>
<name>A0A371K5S7_9GAMM</name>
<dbReference type="GO" id="GO:0043565">
    <property type="term" value="F:sequence-specific DNA binding"/>
    <property type="evidence" value="ECO:0007669"/>
    <property type="project" value="InterPro"/>
</dbReference>
<dbReference type="PROSITE" id="PS01124">
    <property type="entry name" value="HTH_ARAC_FAMILY_2"/>
    <property type="match status" value="1"/>
</dbReference>
<evidence type="ECO:0000256" key="3">
    <source>
        <dbReference type="ARBA" id="ARBA00023163"/>
    </source>
</evidence>
<dbReference type="PANTHER" id="PTHR46796">
    <property type="entry name" value="HTH-TYPE TRANSCRIPTIONAL ACTIVATOR RHAS-RELATED"/>
    <property type="match status" value="1"/>
</dbReference>
<evidence type="ECO:0000256" key="1">
    <source>
        <dbReference type="ARBA" id="ARBA00023015"/>
    </source>
</evidence>
<evidence type="ECO:0000256" key="2">
    <source>
        <dbReference type="ARBA" id="ARBA00023125"/>
    </source>
</evidence>
<proteinExistence type="predicted"/>
<dbReference type="OrthoDB" id="9783876at2"/>
<evidence type="ECO:0000313" key="5">
    <source>
        <dbReference type="EMBL" id="RDZ29197.1"/>
    </source>
</evidence>
<dbReference type="SMART" id="SM00342">
    <property type="entry name" value="HTH_ARAC"/>
    <property type="match status" value="1"/>
</dbReference>
<dbReference type="PROSITE" id="PS00041">
    <property type="entry name" value="HTH_ARAC_FAMILY_1"/>
    <property type="match status" value="1"/>
</dbReference>
<feature type="domain" description="HTH araC/xylS-type" evidence="4">
    <location>
        <begin position="203"/>
        <end position="301"/>
    </location>
</feature>
<dbReference type="GO" id="GO:0003700">
    <property type="term" value="F:DNA-binding transcription factor activity"/>
    <property type="evidence" value="ECO:0007669"/>
    <property type="project" value="InterPro"/>
</dbReference>
<dbReference type="InterPro" id="IPR009057">
    <property type="entry name" value="Homeodomain-like_sf"/>
</dbReference>
<keyword evidence="2" id="KW-0238">DNA-binding</keyword>
<dbReference type="PANTHER" id="PTHR46796:SF7">
    <property type="entry name" value="ARAC FAMILY TRANSCRIPTIONAL REGULATOR"/>
    <property type="match status" value="1"/>
</dbReference>
<gene>
    <name evidence="5" type="ORF">DX914_08925</name>
</gene>
<dbReference type="Pfam" id="PF12852">
    <property type="entry name" value="Cupin_6"/>
    <property type="match status" value="1"/>
</dbReference>
<keyword evidence="1" id="KW-0805">Transcription regulation</keyword>
<comment type="caution">
    <text evidence="5">The sequence shown here is derived from an EMBL/GenBank/DDBJ whole genome shotgun (WGS) entry which is preliminary data.</text>
</comment>
<dbReference type="InterPro" id="IPR032783">
    <property type="entry name" value="AraC_lig"/>
</dbReference>
<dbReference type="InterPro" id="IPR018062">
    <property type="entry name" value="HTH_AraC-typ_CS"/>
</dbReference>
<accession>A0A371K5S7</accession>
<dbReference type="Pfam" id="PF12833">
    <property type="entry name" value="HTH_18"/>
    <property type="match status" value="1"/>
</dbReference>
<protein>
    <submittedName>
        <fullName evidence="5">AraC family transcriptional regulator</fullName>
    </submittedName>
</protein>
<dbReference type="InterPro" id="IPR018060">
    <property type="entry name" value="HTH_AraC"/>
</dbReference>
<sequence length="305" mass="34084">MPKRQIALKTPASAAPDAFFEVFSLTRMRGESVTNDQLLRNESRDFPSAAAYFHSLDGPSCTLRIADSRRKLTLHSGDLIFLPHGDAHRIEYAAKHDAPVRLTTGVFRFESAYGNALTRSLPQWLHVSQLDRMPTSPPISAVEWLAVTLAAMHVETEQPTLGSAVMLSRLIDLLFVWAVRHWLASSPKQPSGWIAALQDPMIGEALSLLHSDPAHDWSVEALAERLHQSRSGLSQRFVALVGEPPIRYLTRWRMHLAAELLASSNLRVSQIAERVGYDSEPAFSRAFRRYLGEAPVEYRNARKAA</sequence>
<keyword evidence="3" id="KW-0804">Transcription</keyword>
<dbReference type="Proteomes" id="UP000264492">
    <property type="component" value="Unassembled WGS sequence"/>
</dbReference>
<keyword evidence="6" id="KW-1185">Reference proteome</keyword>
<dbReference type="AlphaFoldDB" id="A0A371K5S7"/>
<dbReference type="EMBL" id="QTSU01000001">
    <property type="protein sequence ID" value="RDZ29197.1"/>
    <property type="molecule type" value="Genomic_DNA"/>
</dbReference>
<dbReference type="PRINTS" id="PR00032">
    <property type="entry name" value="HTHARAC"/>
</dbReference>
<evidence type="ECO:0000313" key="6">
    <source>
        <dbReference type="Proteomes" id="UP000264492"/>
    </source>
</evidence>
<evidence type="ECO:0000259" key="4">
    <source>
        <dbReference type="PROSITE" id="PS01124"/>
    </source>
</evidence>
<organism evidence="5 6">
    <name type="scientific">Lysobacter silvisoli</name>
    <dbReference type="NCBI Taxonomy" id="2293254"/>
    <lineage>
        <taxon>Bacteria</taxon>
        <taxon>Pseudomonadati</taxon>
        <taxon>Pseudomonadota</taxon>
        <taxon>Gammaproteobacteria</taxon>
        <taxon>Lysobacterales</taxon>
        <taxon>Lysobacteraceae</taxon>
        <taxon>Lysobacter</taxon>
    </lineage>
</organism>
<dbReference type="InterPro" id="IPR020449">
    <property type="entry name" value="Tscrpt_reg_AraC-type_HTH"/>
</dbReference>
<dbReference type="RefSeq" id="WP_115858635.1">
    <property type="nucleotide sequence ID" value="NZ_QTSU01000001.1"/>
</dbReference>